<evidence type="ECO:0000313" key="2">
    <source>
        <dbReference type="EMBL" id="TCP52984.1"/>
    </source>
</evidence>
<dbReference type="EMBL" id="SLXQ01000005">
    <property type="protein sequence ID" value="TCP52984.1"/>
    <property type="molecule type" value="Genomic_DNA"/>
</dbReference>
<dbReference type="Proteomes" id="UP000294911">
    <property type="component" value="Unassembled WGS sequence"/>
</dbReference>
<keyword evidence="1" id="KW-1133">Transmembrane helix</keyword>
<dbReference type="AlphaFoldDB" id="A0A4R2QUQ7"/>
<accession>A0A4R2QUQ7</accession>
<keyword evidence="3" id="KW-1185">Reference proteome</keyword>
<comment type="caution">
    <text evidence="2">The sequence shown here is derived from an EMBL/GenBank/DDBJ whole genome shotgun (WGS) entry which is preliminary data.</text>
</comment>
<organism evidence="2 3">
    <name type="scientific">Tamaricihabitans halophyticus</name>
    <dbReference type="NCBI Taxonomy" id="1262583"/>
    <lineage>
        <taxon>Bacteria</taxon>
        <taxon>Bacillati</taxon>
        <taxon>Actinomycetota</taxon>
        <taxon>Actinomycetes</taxon>
        <taxon>Pseudonocardiales</taxon>
        <taxon>Pseudonocardiaceae</taxon>
        <taxon>Tamaricihabitans</taxon>
    </lineage>
</organism>
<proteinExistence type="predicted"/>
<sequence length="172" mass="19794">MNTNARYWQKLLDGRYRWGIASRQTSRYGARSIRLLIHPPDSSRTERRYARLARFWPVIGVAIVALKGPTITFLTNVSAYLVFAAIVALVVWAGLTLAHRTADTRARSVELFASSSFLTPRTADQLRYGQVARIAEDLDEAQRQLDNQYISWSWYQFLWDGAYQEARATPHR</sequence>
<protein>
    <submittedName>
        <fullName evidence="2">Uncharacterized protein</fullName>
    </submittedName>
</protein>
<dbReference type="Pfam" id="PF20315">
    <property type="entry name" value="DUF6611"/>
    <property type="match status" value="1"/>
</dbReference>
<keyword evidence="1" id="KW-0472">Membrane</keyword>
<name>A0A4R2QUQ7_9PSEU</name>
<dbReference type="RefSeq" id="WP_165912951.1">
    <property type="nucleotide sequence ID" value="NZ_SLXQ01000005.1"/>
</dbReference>
<gene>
    <name evidence="2" type="ORF">EV191_10545</name>
</gene>
<dbReference type="InterPro" id="IPR046719">
    <property type="entry name" value="DUF6611"/>
</dbReference>
<keyword evidence="1" id="KW-0812">Transmembrane</keyword>
<feature type="transmembrane region" description="Helical" evidence="1">
    <location>
        <begin position="77"/>
        <end position="98"/>
    </location>
</feature>
<reference evidence="2 3" key="1">
    <citation type="submission" date="2019-03" db="EMBL/GenBank/DDBJ databases">
        <title>Genomic Encyclopedia of Type Strains, Phase IV (KMG-IV): sequencing the most valuable type-strain genomes for metagenomic binning, comparative biology and taxonomic classification.</title>
        <authorList>
            <person name="Goeker M."/>
        </authorList>
    </citation>
    <scope>NUCLEOTIDE SEQUENCE [LARGE SCALE GENOMIC DNA]</scope>
    <source>
        <strain evidence="2 3">DSM 45765</strain>
    </source>
</reference>
<evidence type="ECO:0000256" key="1">
    <source>
        <dbReference type="SAM" id="Phobius"/>
    </source>
</evidence>
<evidence type="ECO:0000313" key="3">
    <source>
        <dbReference type="Proteomes" id="UP000294911"/>
    </source>
</evidence>
<feature type="transmembrane region" description="Helical" evidence="1">
    <location>
        <begin position="52"/>
        <end position="71"/>
    </location>
</feature>